<dbReference type="GO" id="GO:0046872">
    <property type="term" value="F:metal ion binding"/>
    <property type="evidence" value="ECO:0007669"/>
    <property type="project" value="InterPro"/>
</dbReference>
<protein>
    <submittedName>
        <fullName evidence="7">Zinc transport system substrate-binding protein</fullName>
    </submittedName>
</protein>
<evidence type="ECO:0000256" key="1">
    <source>
        <dbReference type="ARBA" id="ARBA00011028"/>
    </source>
</evidence>
<keyword evidence="3 6" id="KW-0732">Signal</keyword>
<gene>
    <name evidence="7" type="ORF">SAMN02745941_01623</name>
</gene>
<feature type="region of interest" description="Disordered" evidence="5">
    <location>
        <begin position="123"/>
        <end position="147"/>
    </location>
</feature>
<sequence>MNKKFLSAMVLALSVSILGGCATKTNKADSNNKEGKVQVVVSFNPLKEFVEAVGKDKVDVQTVIPEGTEPHDFEPKAKDMEAISKADIFVYNGLGMEEWVDKTLEAVKNKNLNIVVASDNIDPIKNTDEHEGEEEHEEEGHEHGEFDPHTWLSLQSAKIEAENIKNALVKVDETNKDFYETNYKEFAAELDTLYNNYKTKFDSVSNKVFVTGHAAFGYLCRDFGLEQNSVEDVFAEGEPTPQKLEKLIEYSKTHKVKTIFMEELASPKVSETLAKEVGATVEKIYTIESKEDNKNYIESMRDNLEKIYKSLK</sequence>
<comment type="similarity">
    <text evidence="1 4">Belongs to the bacterial solute-binding protein 9 family.</text>
</comment>
<dbReference type="SUPFAM" id="SSF53807">
    <property type="entry name" value="Helical backbone' metal receptor"/>
    <property type="match status" value="1"/>
</dbReference>
<organism evidence="7 8">
    <name type="scientific">Clostridium intestinale DSM 6191</name>
    <dbReference type="NCBI Taxonomy" id="1121320"/>
    <lineage>
        <taxon>Bacteria</taxon>
        <taxon>Bacillati</taxon>
        <taxon>Bacillota</taxon>
        <taxon>Clostridia</taxon>
        <taxon>Eubacteriales</taxon>
        <taxon>Clostridiaceae</taxon>
        <taxon>Clostridium</taxon>
    </lineage>
</organism>
<dbReference type="AlphaFoldDB" id="A0A1M5XUJ3"/>
<dbReference type="InterPro" id="IPR006128">
    <property type="entry name" value="Lipoprotein_PsaA-like"/>
</dbReference>
<dbReference type="Proteomes" id="UP000184241">
    <property type="component" value="Unassembled WGS sequence"/>
</dbReference>
<dbReference type="InterPro" id="IPR050492">
    <property type="entry name" value="Bact_metal-bind_prot9"/>
</dbReference>
<feature type="chain" id="PRO_5039354502" evidence="6">
    <location>
        <begin position="20"/>
        <end position="312"/>
    </location>
</feature>
<evidence type="ECO:0000256" key="2">
    <source>
        <dbReference type="ARBA" id="ARBA00022448"/>
    </source>
</evidence>
<reference evidence="7 8" key="1">
    <citation type="submission" date="2016-11" db="EMBL/GenBank/DDBJ databases">
        <authorList>
            <person name="Jaros S."/>
            <person name="Januszkiewicz K."/>
            <person name="Wedrychowicz H."/>
        </authorList>
    </citation>
    <scope>NUCLEOTIDE SEQUENCE [LARGE SCALE GENOMIC DNA]</scope>
    <source>
        <strain evidence="7 8">DSM 6191</strain>
    </source>
</reference>
<dbReference type="InterPro" id="IPR006127">
    <property type="entry name" value="ZnuA-like"/>
</dbReference>
<dbReference type="PRINTS" id="PR00690">
    <property type="entry name" value="ADHESNFAMILY"/>
</dbReference>
<proteinExistence type="inferred from homology"/>
<dbReference type="EMBL" id="FQXU01000005">
    <property type="protein sequence ID" value="SHI02933.1"/>
    <property type="molecule type" value="Genomic_DNA"/>
</dbReference>
<dbReference type="Gene3D" id="3.40.50.1980">
    <property type="entry name" value="Nitrogenase molybdenum iron protein domain"/>
    <property type="match status" value="2"/>
</dbReference>
<dbReference type="Pfam" id="PF01297">
    <property type="entry name" value="ZnuA"/>
    <property type="match status" value="1"/>
</dbReference>
<evidence type="ECO:0000256" key="3">
    <source>
        <dbReference type="ARBA" id="ARBA00022729"/>
    </source>
</evidence>
<dbReference type="RefSeq" id="WP_073018476.1">
    <property type="nucleotide sequence ID" value="NZ_FQXU01000005.1"/>
</dbReference>
<feature type="signal peptide" evidence="6">
    <location>
        <begin position="1"/>
        <end position="19"/>
    </location>
</feature>
<accession>A0A1M5XUJ3</accession>
<evidence type="ECO:0000256" key="5">
    <source>
        <dbReference type="SAM" id="MobiDB-lite"/>
    </source>
</evidence>
<name>A0A1M5XUJ3_9CLOT</name>
<dbReference type="PROSITE" id="PS51257">
    <property type="entry name" value="PROKAR_LIPOPROTEIN"/>
    <property type="match status" value="1"/>
</dbReference>
<dbReference type="GO" id="GO:0030001">
    <property type="term" value="P:metal ion transport"/>
    <property type="evidence" value="ECO:0007669"/>
    <property type="project" value="InterPro"/>
</dbReference>
<dbReference type="PANTHER" id="PTHR42953:SF3">
    <property type="entry name" value="HIGH-AFFINITY ZINC UPTAKE SYSTEM PROTEIN ZNUA"/>
    <property type="match status" value="1"/>
</dbReference>
<evidence type="ECO:0000256" key="6">
    <source>
        <dbReference type="SAM" id="SignalP"/>
    </source>
</evidence>
<dbReference type="PANTHER" id="PTHR42953">
    <property type="entry name" value="HIGH-AFFINITY ZINC UPTAKE SYSTEM PROTEIN ZNUA-RELATED"/>
    <property type="match status" value="1"/>
</dbReference>
<feature type="compositionally biased region" description="Basic and acidic residues" evidence="5">
    <location>
        <begin position="138"/>
        <end position="147"/>
    </location>
</feature>
<keyword evidence="2 4" id="KW-0813">Transport</keyword>
<evidence type="ECO:0000313" key="8">
    <source>
        <dbReference type="Proteomes" id="UP000184241"/>
    </source>
</evidence>
<dbReference type="PRINTS" id="PR00691">
    <property type="entry name" value="ADHESINB"/>
</dbReference>
<dbReference type="GO" id="GO:0007155">
    <property type="term" value="P:cell adhesion"/>
    <property type="evidence" value="ECO:0007669"/>
    <property type="project" value="InterPro"/>
</dbReference>
<evidence type="ECO:0000313" key="7">
    <source>
        <dbReference type="EMBL" id="SHI02933.1"/>
    </source>
</evidence>
<dbReference type="CDD" id="cd01017">
    <property type="entry name" value="AdcA"/>
    <property type="match status" value="1"/>
</dbReference>
<dbReference type="InterPro" id="IPR006129">
    <property type="entry name" value="AdhesinB"/>
</dbReference>
<evidence type="ECO:0000256" key="4">
    <source>
        <dbReference type="RuleBase" id="RU003512"/>
    </source>
</evidence>